<evidence type="ECO:0000313" key="2">
    <source>
        <dbReference type="Proteomes" id="UP000886878"/>
    </source>
</evidence>
<comment type="caution">
    <text evidence="1">The sequence shown here is derived from an EMBL/GenBank/DDBJ whole genome shotgun (WGS) entry which is preliminary data.</text>
</comment>
<dbReference type="InterPro" id="IPR023164">
    <property type="entry name" value="YqgQ-like_sf"/>
</dbReference>
<accession>A0A9D1U2W5</accession>
<evidence type="ECO:0000313" key="1">
    <source>
        <dbReference type="EMBL" id="HIW70001.1"/>
    </source>
</evidence>
<name>A0A9D1U2W5_9LACO</name>
<sequence>MMDNNQHLRTYYDVLQLLKRFDVYIYVGRRLYDIELAALEVDHLAQAGVIDQQTYLQAKMVLRSEHHRQEVADKKKAEKE</sequence>
<organism evidence="1 2">
    <name type="scientific">Candidatus Limosilactobacillus merdipullorum</name>
    <dbReference type="NCBI Taxonomy" id="2838653"/>
    <lineage>
        <taxon>Bacteria</taxon>
        <taxon>Bacillati</taxon>
        <taxon>Bacillota</taxon>
        <taxon>Bacilli</taxon>
        <taxon>Lactobacillales</taxon>
        <taxon>Lactobacillaceae</taxon>
        <taxon>Limosilactobacillus</taxon>
    </lineage>
</organism>
<protein>
    <submittedName>
        <fullName evidence="1">YqgQ family protein</fullName>
    </submittedName>
</protein>
<dbReference type="AlphaFoldDB" id="A0A9D1U2W5"/>
<dbReference type="Proteomes" id="UP000886878">
    <property type="component" value="Unassembled WGS sequence"/>
</dbReference>
<reference evidence="1" key="2">
    <citation type="submission" date="2021-04" db="EMBL/GenBank/DDBJ databases">
        <authorList>
            <person name="Gilroy R."/>
        </authorList>
    </citation>
    <scope>NUCLEOTIDE SEQUENCE</scope>
    <source>
        <strain evidence="1">ChiHejej3B27-2180</strain>
    </source>
</reference>
<dbReference type="SUPFAM" id="SSF158379">
    <property type="entry name" value="YqgQ-like"/>
    <property type="match status" value="1"/>
</dbReference>
<dbReference type="EMBL" id="DXGK01000024">
    <property type="protein sequence ID" value="HIW70001.1"/>
    <property type="molecule type" value="Genomic_DNA"/>
</dbReference>
<dbReference type="Pfam" id="PF06014">
    <property type="entry name" value="YqgQ-like"/>
    <property type="match status" value="1"/>
</dbReference>
<gene>
    <name evidence="1" type="ORF">H9876_01270</name>
</gene>
<reference evidence="1" key="1">
    <citation type="journal article" date="2021" name="PeerJ">
        <title>Extensive microbial diversity within the chicken gut microbiome revealed by metagenomics and culture.</title>
        <authorList>
            <person name="Gilroy R."/>
            <person name="Ravi A."/>
            <person name="Getino M."/>
            <person name="Pursley I."/>
            <person name="Horton D.L."/>
            <person name="Alikhan N.F."/>
            <person name="Baker D."/>
            <person name="Gharbi K."/>
            <person name="Hall N."/>
            <person name="Watson M."/>
            <person name="Adriaenssens E.M."/>
            <person name="Foster-Nyarko E."/>
            <person name="Jarju S."/>
            <person name="Secka A."/>
            <person name="Antonio M."/>
            <person name="Oren A."/>
            <person name="Chaudhuri R.R."/>
            <person name="La Ragione R."/>
            <person name="Hildebrand F."/>
            <person name="Pallen M.J."/>
        </authorList>
    </citation>
    <scope>NUCLEOTIDE SEQUENCE</scope>
    <source>
        <strain evidence="1">ChiHejej3B27-2180</strain>
    </source>
</reference>
<dbReference type="Gene3D" id="1.10.287.760">
    <property type="entry name" value="YqgQ-like"/>
    <property type="match status" value="1"/>
</dbReference>
<proteinExistence type="predicted"/>
<dbReference type="InterPro" id="IPR009256">
    <property type="entry name" value="YqgQ-like"/>
</dbReference>